<dbReference type="NCBIfam" id="TIGR03824">
    <property type="entry name" value="FlgM_jcvi"/>
    <property type="match status" value="1"/>
</dbReference>
<keyword evidence="6" id="KW-0804">Transcription</keyword>
<dbReference type="InterPro" id="IPR007412">
    <property type="entry name" value="FlgM"/>
</dbReference>
<keyword evidence="4" id="KW-1005">Bacterial flagellum biogenesis</keyword>
<gene>
    <name evidence="8" type="ORF">CBF35_04215</name>
</gene>
<keyword evidence="8" id="KW-0282">Flagellum</keyword>
<organism evidence="8 9">
    <name type="scientific">Vagococcus salmoninarum</name>
    <dbReference type="NCBI Taxonomy" id="2739"/>
    <lineage>
        <taxon>Bacteria</taxon>
        <taxon>Bacillati</taxon>
        <taxon>Bacillota</taxon>
        <taxon>Bacilli</taxon>
        <taxon>Lactobacillales</taxon>
        <taxon>Enterococcaceae</taxon>
        <taxon>Vagococcus</taxon>
    </lineage>
</organism>
<evidence type="ECO:0000259" key="7">
    <source>
        <dbReference type="Pfam" id="PF04316"/>
    </source>
</evidence>
<accession>A0A429ZSZ5</accession>
<comment type="similarity">
    <text evidence="1">Belongs to the FlgM family.</text>
</comment>
<keyword evidence="9" id="KW-1185">Reference proteome</keyword>
<evidence type="ECO:0000256" key="2">
    <source>
        <dbReference type="ARBA" id="ARBA00017823"/>
    </source>
</evidence>
<dbReference type="GO" id="GO:0045892">
    <property type="term" value="P:negative regulation of DNA-templated transcription"/>
    <property type="evidence" value="ECO:0007669"/>
    <property type="project" value="InterPro"/>
</dbReference>
<evidence type="ECO:0000256" key="4">
    <source>
        <dbReference type="ARBA" id="ARBA00022795"/>
    </source>
</evidence>
<dbReference type="OrthoDB" id="2329379at2"/>
<evidence type="ECO:0000256" key="3">
    <source>
        <dbReference type="ARBA" id="ARBA00022491"/>
    </source>
</evidence>
<dbReference type="EMBL" id="NGJU01000005">
    <property type="protein sequence ID" value="RST96784.1"/>
    <property type="molecule type" value="Genomic_DNA"/>
</dbReference>
<sequence>MKIGNDYQPYLEATHRYAQHGQSESAVTGAKDESVTLDISTTSQRIRSKETSASVAENKRLADIKQAIQAGTYHVEPNALTDKLLETFKEQRM</sequence>
<evidence type="ECO:0000256" key="1">
    <source>
        <dbReference type="ARBA" id="ARBA00005322"/>
    </source>
</evidence>
<keyword evidence="3" id="KW-0678">Repressor</keyword>
<evidence type="ECO:0000256" key="5">
    <source>
        <dbReference type="ARBA" id="ARBA00023015"/>
    </source>
</evidence>
<evidence type="ECO:0000313" key="8">
    <source>
        <dbReference type="EMBL" id="RST96784.1"/>
    </source>
</evidence>
<proteinExistence type="inferred from homology"/>
<dbReference type="InterPro" id="IPR035890">
    <property type="entry name" value="Anti-sigma-28_factor_FlgM_sf"/>
</dbReference>
<evidence type="ECO:0000313" key="9">
    <source>
        <dbReference type="Proteomes" id="UP000287239"/>
    </source>
</evidence>
<dbReference type="InterPro" id="IPR031316">
    <property type="entry name" value="FlgM_C"/>
</dbReference>
<protein>
    <recommendedName>
        <fullName evidence="2">Negative regulator of flagellin synthesis</fullName>
    </recommendedName>
</protein>
<dbReference type="AlphaFoldDB" id="A0A429ZSZ5"/>
<dbReference type="GO" id="GO:0044781">
    <property type="term" value="P:bacterial-type flagellum organization"/>
    <property type="evidence" value="ECO:0007669"/>
    <property type="project" value="UniProtKB-KW"/>
</dbReference>
<name>A0A429ZSZ5_9ENTE</name>
<evidence type="ECO:0000256" key="6">
    <source>
        <dbReference type="ARBA" id="ARBA00023163"/>
    </source>
</evidence>
<keyword evidence="5" id="KW-0805">Transcription regulation</keyword>
<keyword evidence="8" id="KW-0966">Cell projection</keyword>
<dbReference type="RefSeq" id="WP_126778743.1">
    <property type="nucleotide sequence ID" value="NZ_CAUQJP010000088.1"/>
</dbReference>
<reference evidence="8 9" key="1">
    <citation type="submission" date="2017-05" db="EMBL/GenBank/DDBJ databases">
        <title>Vagococcus spp. assemblies.</title>
        <authorList>
            <person name="Gulvik C.A."/>
        </authorList>
    </citation>
    <scope>NUCLEOTIDE SEQUENCE [LARGE SCALE GENOMIC DNA]</scope>
    <source>
        <strain evidence="8 9">NCFB 2777</strain>
    </source>
</reference>
<dbReference type="Proteomes" id="UP000287239">
    <property type="component" value="Unassembled WGS sequence"/>
</dbReference>
<feature type="domain" description="Anti-sigma-28 factor FlgM C-terminal" evidence="7">
    <location>
        <begin position="37"/>
        <end position="86"/>
    </location>
</feature>
<dbReference type="Pfam" id="PF04316">
    <property type="entry name" value="FlgM"/>
    <property type="match status" value="1"/>
</dbReference>
<dbReference type="SUPFAM" id="SSF101498">
    <property type="entry name" value="Anti-sigma factor FlgM"/>
    <property type="match status" value="1"/>
</dbReference>
<keyword evidence="8" id="KW-0969">Cilium</keyword>
<comment type="caution">
    <text evidence="8">The sequence shown here is derived from an EMBL/GenBank/DDBJ whole genome shotgun (WGS) entry which is preliminary data.</text>
</comment>
<dbReference type="GeneID" id="98567563"/>